<feature type="non-terminal residue" evidence="1">
    <location>
        <position position="41"/>
    </location>
</feature>
<dbReference type="AlphaFoldDB" id="A0A4Y2H4W1"/>
<organism evidence="1 2">
    <name type="scientific">Araneus ventricosus</name>
    <name type="common">Orbweaver spider</name>
    <name type="synonym">Epeira ventricosa</name>
    <dbReference type="NCBI Taxonomy" id="182803"/>
    <lineage>
        <taxon>Eukaryota</taxon>
        <taxon>Metazoa</taxon>
        <taxon>Ecdysozoa</taxon>
        <taxon>Arthropoda</taxon>
        <taxon>Chelicerata</taxon>
        <taxon>Arachnida</taxon>
        <taxon>Araneae</taxon>
        <taxon>Araneomorphae</taxon>
        <taxon>Entelegynae</taxon>
        <taxon>Araneoidea</taxon>
        <taxon>Araneidae</taxon>
        <taxon>Araneus</taxon>
    </lineage>
</organism>
<evidence type="ECO:0000313" key="1">
    <source>
        <dbReference type="EMBL" id="GBM61332.1"/>
    </source>
</evidence>
<gene>
    <name evidence="1" type="ORF">AVEN_79566_1</name>
</gene>
<dbReference type="Proteomes" id="UP000499080">
    <property type="component" value="Unassembled WGS sequence"/>
</dbReference>
<proteinExistence type="predicted"/>
<keyword evidence="2" id="KW-1185">Reference proteome</keyword>
<dbReference type="EMBL" id="BGPR01101912">
    <property type="protein sequence ID" value="GBM61332.1"/>
    <property type="molecule type" value="Genomic_DNA"/>
</dbReference>
<reference evidence="1 2" key="1">
    <citation type="journal article" date="2019" name="Sci. Rep.">
        <title>Orb-weaving spider Araneus ventricosus genome elucidates the spidroin gene catalogue.</title>
        <authorList>
            <person name="Kono N."/>
            <person name="Nakamura H."/>
            <person name="Ohtoshi R."/>
            <person name="Moran D.A.P."/>
            <person name="Shinohara A."/>
            <person name="Yoshida Y."/>
            <person name="Fujiwara M."/>
            <person name="Mori M."/>
            <person name="Tomita M."/>
            <person name="Arakawa K."/>
        </authorList>
    </citation>
    <scope>NUCLEOTIDE SEQUENCE [LARGE SCALE GENOMIC DNA]</scope>
</reference>
<evidence type="ECO:0000313" key="2">
    <source>
        <dbReference type="Proteomes" id="UP000499080"/>
    </source>
</evidence>
<protein>
    <submittedName>
        <fullName evidence="1">Uncharacterized protein</fullName>
    </submittedName>
</protein>
<name>A0A4Y2H4W1_ARAVE</name>
<comment type="caution">
    <text evidence="1">The sequence shown here is derived from an EMBL/GenBank/DDBJ whole genome shotgun (WGS) entry which is preliminary data.</text>
</comment>
<sequence length="41" mass="4255">MELATLIGVSTEGSLSVNEVKEKDATNEMYNTGGVVVIVVG</sequence>
<accession>A0A4Y2H4W1</accession>